<dbReference type="PANTHER" id="PTHR43877">
    <property type="entry name" value="AMINOALKYLPHOSPHONATE N-ACETYLTRANSFERASE-RELATED-RELATED"/>
    <property type="match status" value="1"/>
</dbReference>
<dbReference type="Pfam" id="PF00583">
    <property type="entry name" value="Acetyltransf_1"/>
    <property type="match status" value="1"/>
</dbReference>
<name>A0AAI8TZR0_MYCME</name>
<reference evidence="4" key="1">
    <citation type="submission" date="2023-03" db="EMBL/GenBank/DDBJ databases">
        <title>Draft genome sequence of a Mycolicibacterium mageritense strain H4_3_1 isolated from a hybrid biological-inorganic system reactor.</title>
        <authorList>
            <person name="Feng X."/>
            <person name="Kazama D."/>
            <person name="Sato K."/>
            <person name="Kobayashi H."/>
        </authorList>
    </citation>
    <scope>NUCLEOTIDE SEQUENCE</scope>
    <source>
        <strain evidence="4">H4_3_1</strain>
    </source>
</reference>
<evidence type="ECO:0000259" key="3">
    <source>
        <dbReference type="PROSITE" id="PS51186"/>
    </source>
</evidence>
<protein>
    <recommendedName>
        <fullName evidence="3">N-acetyltransferase domain-containing protein</fullName>
    </recommendedName>
</protein>
<dbReference type="CDD" id="cd04301">
    <property type="entry name" value="NAT_SF"/>
    <property type="match status" value="1"/>
</dbReference>
<dbReference type="GO" id="GO:0016747">
    <property type="term" value="F:acyltransferase activity, transferring groups other than amino-acyl groups"/>
    <property type="evidence" value="ECO:0007669"/>
    <property type="project" value="InterPro"/>
</dbReference>
<dbReference type="InterPro" id="IPR050832">
    <property type="entry name" value="Bact_Acetyltransf"/>
</dbReference>
<organism evidence="4 5">
    <name type="scientific">Mycolicibacterium mageritense</name>
    <name type="common">Mycobacterium mageritense</name>
    <dbReference type="NCBI Taxonomy" id="53462"/>
    <lineage>
        <taxon>Bacteria</taxon>
        <taxon>Bacillati</taxon>
        <taxon>Actinomycetota</taxon>
        <taxon>Actinomycetes</taxon>
        <taxon>Mycobacteriales</taxon>
        <taxon>Mycobacteriaceae</taxon>
        <taxon>Mycolicibacterium</taxon>
    </lineage>
</organism>
<dbReference type="EMBL" id="AP027452">
    <property type="protein sequence ID" value="BDY32009.1"/>
    <property type="molecule type" value="Genomic_DNA"/>
</dbReference>
<dbReference type="PROSITE" id="PS51186">
    <property type="entry name" value="GNAT"/>
    <property type="match status" value="1"/>
</dbReference>
<dbReference type="PANTHER" id="PTHR43877:SF2">
    <property type="entry name" value="AMINOALKYLPHOSPHONATE N-ACETYLTRANSFERASE-RELATED"/>
    <property type="match status" value="1"/>
</dbReference>
<dbReference type="InterPro" id="IPR016181">
    <property type="entry name" value="Acyl_CoA_acyltransferase"/>
</dbReference>
<evidence type="ECO:0000256" key="2">
    <source>
        <dbReference type="ARBA" id="ARBA00023315"/>
    </source>
</evidence>
<feature type="domain" description="N-acetyltransferase" evidence="3">
    <location>
        <begin position="6"/>
        <end position="154"/>
    </location>
</feature>
<dbReference type="InterPro" id="IPR000182">
    <property type="entry name" value="GNAT_dom"/>
</dbReference>
<dbReference type="AlphaFoldDB" id="A0AAI8TZR0"/>
<dbReference type="RefSeq" id="WP_036440245.1">
    <property type="nucleotide sequence ID" value="NZ_JAJJNE010000087.1"/>
</dbReference>
<dbReference type="Gene3D" id="3.40.630.30">
    <property type="match status" value="1"/>
</dbReference>
<keyword evidence="1" id="KW-0808">Transferase</keyword>
<keyword evidence="2" id="KW-0012">Acyltransferase</keyword>
<proteinExistence type="predicted"/>
<sequence>MMTDCSRIRKAVVDDAVPITRIVTDAYTPYVDRIGRSPAPMGVDYHALVTQTDHVRVLADVDGVAGVIVLVPEADHLLIENVAVAPRAQGRGYGRSLLRYAEQQARLAGYGEARLYTNVAMVENLALYSRLGYVEVDRRHEDGFDRVYLAKSVPAPEPGNE</sequence>
<gene>
    <name evidence="4" type="ORF">hbim_05967</name>
</gene>
<evidence type="ECO:0000313" key="5">
    <source>
        <dbReference type="Proteomes" id="UP001241092"/>
    </source>
</evidence>
<accession>A0AAI8TZR0</accession>
<dbReference type="SUPFAM" id="SSF55729">
    <property type="entry name" value="Acyl-CoA N-acyltransferases (Nat)"/>
    <property type="match status" value="1"/>
</dbReference>
<evidence type="ECO:0000313" key="4">
    <source>
        <dbReference type="EMBL" id="BDY32009.1"/>
    </source>
</evidence>
<evidence type="ECO:0000256" key="1">
    <source>
        <dbReference type="ARBA" id="ARBA00022679"/>
    </source>
</evidence>
<dbReference type="Proteomes" id="UP001241092">
    <property type="component" value="Chromosome"/>
</dbReference>